<keyword evidence="3 7" id="KW-0418">Kinase</keyword>
<evidence type="ECO:0000256" key="5">
    <source>
        <dbReference type="PROSITE-ProRule" id="PRU10141"/>
    </source>
</evidence>
<keyword evidence="2 5" id="KW-0547">Nucleotide-binding</keyword>
<evidence type="ECO:0000256" key="1">
    <source>
        <dbReference type="ARBA" id="ARBA00022679"/>
    </source>
</evidence>
<evidence type="ECO:0000313" key="8">
    <source>
        <dbReference type="Proteomes" id="UP001604336"/>
    </source>
</evidence>
<dbReference type="EMBL" id="JBFOLK010000013">
    <property type="protein sequence ID" value="KAL2464944.1"/>
    <property type="molecule type" value="Genomic_DNA"/>
</dbReference>
<evidence type="ECO:0000256" key="2">
    <source>
        <dbReference type="ARBA" id="ARBA00022741"/>
    </source>
</evidence>
<organism evidence="7 8">
    <name type="scientific">Abeliophyllum distichum</name>
    <dbReference type="NCBI Taxonomy" id="126358"/>
    <lineage>
        <taxon>Eukaryota</taxon>
        <taxon>Viridiplantae</taxon>
        <taxon>Streptophyta</taxon>
        <taxon>Embryophyta</taxon>
        <taxon>Tracheophyta</taxon>
        <taxon>Spermatophyta</taxon>
        <taxon>Magnoliopsida</taxon>
        <taxon>eudicotyledons</taxon>
        <taxon>Gunneridae</taxon>
        <taxon>Pentapetalae</taxon>
        <taxon>asterids</taxon>
        <taxon>lamiids</taxon>
        <taxon>Lamiales</taxon>
        <taxon>Oleaceae</taxon>
        <taxon>Forsythieae</taxon>
        <taxon>Abeliophyllum</taxon>
    </lineage>
</organism>
<dbReference type="PANTHER" id="PTHR11042:SF136">
    <property type="entry name" value="EIF-2-ALPHA KINASE GCN2"/>
    <property type="match status" value="1"/>
</dbReference>
<dbReference type="PROSITE" id="PS00107">
    <property type="entry name" value="PROTEIN_KINASE_ATP"/>
    <property type="match status" value="1"/>
</dbReference>
<gene>
    <name evidence="7" type="ORF">Adt_40795</name>
</gene>
<evidence type="ECO:0000256" key="3">
    <source>
        <dbReference type="ARBA" id="ARBA00022777"/>
    </source>
</evidence>
<evidence type="ECO:0000259" key="6">
    <source>
        <dbReference type="PROSITE" id="PS50011"/>
    </source>
</evidence>
<keyword evidence="8" id="KW-1185">Reference proteome</keyword>
<accession>A0ABD1PLZ9</accession>
<dbReference type="InterPro" id="IPR050339">
    <property type="entry name" value="CC_SR_Kinase"/>
</dbReference>
<dbReference type="InterPro" id="IPR011009">
    <property type="entry name" value="Kinase-like_dom_sf"/>
</dbReference>
<dbReference type="Pfam" id="PF00069">
    <property type="entry name" value="Pkinase"/>
    <property type="match status" value="1"/>
</dbReference>
<proteinExistence type="predicted"/>
<dbReference type="AlphaFoldDB" id="A0ABD1PLZ9"/>
<protein>
    <submittedName>
        <fullName evidence="7">Serine/threonine-protein kinase GCN2</fullName>
    </submittedName>
</protein>
<dbReference type="Gene3D" id="3.30.200.20">
    <property type="entry name" value="Phosphorylase Kinase, domain 1"/>
    <property type="match status" value="1"/>
</dbReference>
<evidence type="ECO:0000313" key="7">
    <source>
        <dbReference type="EMBL" id="KAL2464944.1"/>
    </source>
</evidence>
<keyword evidence="1" id="KW-0808">Transferase</keyword>
<name>A0ABD1PLZ9_9LAMI</name>
<dbReference type="PANTHER" id="PTHR11042">
    <property type="entry name" value="EUKARYOTIC TRANSLATION INITIATION FACTOR 2-ALPHA KINASE EIF2-ALPHA KINASE -RELATED"/>
    <property type="match status" value="1"/>
</dbReference>
<dbReference type="GO" id="GO:0016301">
    <property type="term" value="F:kinase activity"/>
    <property type="evidence" value="ECO:0007669"/>
    <property type="project" value="UniProtKB-KW"/>
</dbReference>
<dbReference type="InterPro" id="IPR017441">
    <property type="entry name" value="Protein_kinase_ATP_BS"/>
</dbReference>
<evidence type="ECO:0000256" key="4">
    <source>
        <dbReference type="ARBA" id="ARBA00022840"/>
    </source>
</evidence>
<feature type="domain" description="Protein kinase" evidence="6">
    <location>
        <begin position="117"/>
        <end position="384"/>
    </location>
</feature>
<feature type="binding site" evidence="5">
    <location>
        <position position="146"/>
    </location>
    <ligand>
        <name>ATP</name>
        <dbReference type="ChEBI" id="CHEBI:30616"/>
    </ligand>
</feature>
<dbReference type="SUPFAM" id="SSF56112">
    <property type="entry name" value="Protein kinase-like (PK-like)"/>
    <property type="match status" value="1"/>
</dbReference>
<sequence>MEAAFNMEKVKEIIDNLSSLISGCQDTEGVSCGYQIKTSIDLRHILELPYPCILMVTCTPSSIQLQLEQNDEAIEQSRLVDFVNEVYAAGSNPSNAGIQPPVFSNGRGQPSRFKFEFEELETLGEGFHSCVLKCRHNLDGSIYAVKQIAFNYEQDCDEVIREVKVMACLQHQAVVRYYQSWIEEGVEHSMSGDASTTSSSTILPTSTLYIVMEFCPRKLEDIIDGSLDVDRVSKLYKQMVMGLLYIHSKDIIHRNLSSHSIFLNAEGDIKIGDYGFALFEGVDGNSKILNSEPISHYRAPEMENLNELITKKVDLFSLGLIIYQMLHPLQSHQELYANFVRFQLGTFNWDDDFNHPNFKILLMSILAKDPSVRFSIYDVMTIFFAEVWQQAWQEHQNEWLEFIQN</sequence>
<dbReference type="Gene3D" id="1.10.510.10">
    <property type="entry name" value="Transferase(Phosphotransferase) domain 1"/>
    <property type="match status" value="1"/>
</dbReference>
<dbReference type="PROSITE" id="PS50011">
    <property type="entry name" value="PROTEIN_KINASE_DOM"/>
    <property type="match status" value="1"/>
</dbReference>
<dbReference type="GO" id="GO:0005524">
    <property type="term" value="F:ATP binding"/>
    <property type="evidence" value="ECO:0007669"/>
    <property type="project" value="UniProtKB-UniRule"/>
</dbReference>
<reference evidence="8" key="1">
    <citation type="submission" date="2024-07" db="EMBL/GenBank/DDBJ databases">
        <title>Two chromosome-level genome assemblies of Korean endemic species Abeliophyllum distichum and Forsythia ovata (Oleaceae).</title>
        <authorList>
            <person name="Jang H."/>
        </authorList>
    </citation>
    <scope>NUCLEOTIDE SEQUENCE [LARGE SCALE GENOMIC DNA]</scope>
</reference>
<comment type="caution">
    <text evidence="7">The sequence shown here is derived from an EMBL/GenBank/DDBJ whole genome shotgun (WGS) entry which is preliminary data.</text>
</comment>
<dbReference type="InterPro" id="IPR000719">
    <property type="entry name" value="Prot_kinase_dom"/>
</dbReference>
<dbReference type="Proteomes" id="UP001604336">
    <property type="component" value="Unassembled WGS sequence"/>
</dbReference>
<keyword evidence="4 5" id="KW-0067">ATP-binding</keyword>